<keyword evidence="4" id="KW-0863">Zinc-finger</keyword>
<dbReference type="EMBL" id="UZAM01012404">
    <property type="protein sequence ID" value="VDP21676.1"/>
    <property type="molecule type" value="Genomic_DNA"/>
</dbReference>
<name>A0A183IZX2_9BILA</name>
<evidence type="ECO:0000256" key="2">
    <source>
        <dbReference type="ARBA" id="ARBA00022723"/>
    </source>
</evidence>
<evidence type="ECO:0000256" key="3">
    <source>
        <dbReference type="ARBA" id="ARBA00022737"/>
    </source>
</evidence>
<evidence type="ECO:0000313" key="12">
    <source>
        <dbReference type="EMBL" id="VDP21676.1"/>
    </source>
</evidence>
<dbReference type="PANTHER" id="PTHR45888">
    <property type="entry name" value="HL01030P-RELATED"/>
    <property type="match status" value="1"/>
</dbReference>
<sequence length="461" mass="51176">MKIRYGSEVMDLCLPKVKFEKPTPLDNSNRPVPSVSRKRFTTSAKRSKLGSNGNRAVAEKRRSSKCSKHPRNVVQTITAMLNNQIGSGASKHKDDDEYVHTVVVTSSKNDFVFCRVSVLVNDGHRPTFSQLDMCVVCGSFGNGAEGYLIPCMQCGQCYHSYCANVKGCGRGDDEQQLLLCDECDVSFHTYCLNPPLAAIPQGSWRCKWFVVCFYIYLVVRFRFCMDINHTLCLCRCSSCQLCGSSRLPLLEYSGSVKVCAKCYSLYTCPICRADYRDEDLIILCEQCLCWSHSKCNGLLSDELVDKAADVGFFCLLCRPLGCNMAMYKEVQSTVAPTSVASLSNPPAKLPTTSTAVAVSAQFVMEGVMLTKRGISAVQWRSKNPSMSLTTSVEPTSTMCAQATTNRILQDLNETFDCNGNFLSRALAEDPIDGKWLLANFFTFLCPCSFFLLFGRRSIVLL</sequence>
<protein>
    <submittedName>
        <fullName evidence="14">PHD-type domain-containing protein</fullName>
    </submittedName>
</protein>
<dbReference type="InterPro" id="IPR019787">
    <property type="entry name" value="Znf_PHD-finger"/>
</dbReference>
<dbReference type="GO" id="GO:0008270">
    <property type="term" value="F:zinc ion binding"/>
    <property type="evidence" value="ECO:0007669"/>
    <property type="project" value="UniProtKB-KW"/>
</dbReference>
<evidence type="ECO:0000256" key="7">
    <source>
        <dbReference type="ARBA" id="ARBA00023163"/>
    </source>
</evidence>
<evidence type="ECO:0000256" key="4">
    <source>
        <dbReference type="ARBA" id="ARBA00022771"/>
    </source>
</evidence>
<accession>A0A183IZX2</accession>
<dbReference type="Pfam" id="PF00628">
    <property type="entry name" value="PHD"/>
    <property type="match status" value="1"/>
</dbReference>
<feature type="region of interest" description="Disordered" evidence="9">
    <location>
        <begin position="20"/>
        <end position="69"/>
    </location>
</feature>
<dbReference type="InterPro" id="IPR013083">
    <property type="entry name" value="Znf_RING/FYVE/PHD"/>
</dbReference>
<dbReference type="SUPFAM" id="SSF57903">
    <property type="entry name" value="FYVE/PHD zinc finger"/>
    <property type="match status" value="3"/>
</dbReference>
<evidence type="ECO:0000256" key="8">
    <source>
        <dbReference type="ARBA" id="ARBA00023242"/>
    </source>
</evidence>
<dbReference type="OrthoDB" id="308383at2759"/>
<keyword evidence="13" id="KW-1185">Reference proteome</keyword>
<dbReference type="Proteomes" id="UP000270296">
    <property type="component" value="Unassembled WGS sequence"/>
</dbReference>
<keyword evidence="7" id="KW-0804">Transcription</keyword>
<dbReference type="InterPro" id="IPR011011">
    <property type="entry name" value="Znf_FYVE_PHD"/>
</dbReference>
<evidence type="ECO:0000256" key="1">
    <source>
        <dbReference type="ARBA" id="ARBA00004123"/>
    </source>
</evidence>
<evidence type="ECO:0000256" key="6">
    <source>
        <dbReference type="ARBA" id="ARBA00023015"/>
    </source>
</evidence>
<dbReference type="PANTHER" id="PTHR45888:SF6">
    <property type="entry name" value="HL01030P-RELATED"/>
    <property type="match status" value="1"/>
</dbReference>
<keyword evidence="5" id="KW-0862">Zinc</keyword>
<keyword evidence="6" id="KW-0805">Transcription regulation</keyword>
<dbReference type="PROSITE" id="PS01359">
    <property type="entry name" value="ZF_PHD_1"/>
    <property type="match status" value="1"/>
</dbReference>
<dbReference type="InterPro" id="IPR001965">
    <property type="entry name" value="Znf_PHD"/>
</dbReference>
<reference evidence="12 13" key="2">
    <citation type="submission" date="2018-11" db="EMBL/GenBank/DDBJ databases">
        <authorList>
            <consortium name="Pathogen Informatics"/>
        </authorList>
    </citation>
    <scope>NUCLEOTIDE SEQUENCE [LARGE SCALE GENOMIC DNA]</scope>
</reference>
<keyword evidence="2" id="KW-0479">Metal-binding</keyword>
<evidence type="ECO:0000256" key="5">
    <source>
        <dbReference type="ARBA" id="ARBA00022833"/>
    </source>
</evidence>
<dbReference type="SMART" id="SM00249">
    <property type="entry name" value="PHD"/>
    <property type="match status" value="2"/>
</dbReference>
<feature type="transmembrane region" description="Helical" evidence="10">
    <location>
        <begin position="435"/>
        <end position="453"/>
    </location>
</feature>
<gene>
    <name evidence="12" type="ORF">SBAD_LOCUS9168</name>
</gene>
<keyword evidence="8" id="KW-0539">Nucleus</keyword>
<dbReference type="WBParaSite" id="SBAD_0000949901-mRNA-1">
    <property type="protein sequence ID" value="SBAD_0000949901-mRNA-1"/>
    <property type="gene ID" value="SBAD_0000949901"/>
</dbReference>
<proteinExistence type="predicted"/>
<evidence type="ECO:0000256" key="10">
    <source>
        <dbReference type="SAM" id="Phobius"/>
    </source>
</evidence>
<dbReference type="InterPro" id="IPR019786">
    <property type="entry name" value="Zinc_finger_PHD-type_CS"/>
</dbReference>
<evidence type="ECO:0000313" key="13">
    <source>
        <dbReference type="Proteomes" id="UP000270296"/>
    </source>
</evidence>
<dbReference type="GO" id="GO:0045944">
    <property type="term" value="P:positive regulation of transcription by RNA polymerase II"/>
    <property type="evidence" value="ECO:0007669"/>
    <property type="project" value="TreeGrafter"/>
</dbReference>
<reference evidence="14" key="1">
    <citation type="submission" date="2016-06" db="UniProtKB">
        <authorList>
            <consortium name="WormBaseParasite"/>
        </authorList>
    </citation>
    <scope>IDENTIFICATION</scope>
</reference>
<feature type="compositionally biased region" description="Basic residues" evidence="9">
    <location>
        <begin position="36"/>
        <end position="48"/>
    </location>
</feature>
<feature type="domain" description="Zinc finger PHD-type" evidence="11">
    <location>
        <begin position="267"/>
        <end position="318"/>
    </location>
</feature>
<evidence type="ECO:0000313" key="14">
    <source>
        <dbReference type="WBParaSite" id="SBAD_0000949901-mRNA-1"/>
    </source>
</evidence>
<evidence type="ECO:0000256" key="9">
    <source>
        <dbReference type="SAM" id="MobiDB-lite"/>
    </source>
</evidence>
<keyword evidence="3" id="KW-0677">Repeat</keyword>
<dbReference type="GO" id="GO:0042800">
    <property type="term" value="F:histone H3K4 methyltransferase activity"/>
    <property type="evidence" value="ECO:0007669"/>
    <property type="project" value="TreeGrafter"/>
</dbReference>
<dbReference type="GO" id="GO:0044666">
    <property type="term" value="C:MLL3/4 complex"/>
    <property type="evidence" value="ECO:0007669"/>
    <property type="project" value="TreeGrafter"/>
</dbReference>
<keyword evidence="10" id="KW-0472">Membrane</keyword>
<keyword evidence="10" id="KW-0812">Transmembrane</keyword>
<dbReference type="Gene3D" id="3.30.40.10">
    <property type="entry name" value="Zinc/RING finger domain, C3HC4 (zinc finger)"/>
    <property type="match status" value="2"/>
</dbReference>
<feature type="domain" description="Zinc finger PHD-type" evidence="11">
    <location>
        <begin position="133"/>
        <end position="210"/>
    </location>
</feature>
<comment type="subcellular location">
    <subcellularLocation>
        <location evidence="1">Nucleus</location>
    </subcellularLocation>
</comment>
<organism evidence="14">
    <name type="scientific">Soboliphyme baturini</name>
    <dbReference type="NCBI Taxonomy" id="241478"/>
    <lineage>
        <taxon>Eukaryota</taxon>
        <taxon>Metazoa</taxon>
        <taxon>Ecdysozoa</taxon>
        <taxon>Nematoda</taxon>
        <taxon>Enoplea</taxon>
        <taxon>Dorylaimia</taxon>
        <taxon>Dioctophymatida</taxon>
        <taxon>Dioctophymatoidea</taxon>
        <taxon>Soboliphymatidae</taxon>
        <taxon>Soboliphyme</taxon>
    </lineage>
</organism>
<evidence type="ECO:0000259" key="11">
    <source>
        <dbReference type="SMART" id="SM00249"/>
    </source>
</evidence>
<keyword evidence="10" id="KW-1133">Transmembrane helix</keyword>
<dbReference type="AlphaFoldDB" id="A0A183IZX2"/>
<dbReference type="GO" id="GO:0003713">
    <property type="term" value="F:transcription coactivator activity"/>
    <property type="evidence" value="ECO:0007669"/>
    <property type="project" value="TreeGrafter"/>
</dbReference>